<feature type="region of interest" description="Disordered" evidence="1">
    <location>
        <begin position="1"/>
        <end position="33"/>
    </location>
</feature>
<evidence type="ECO:0000256" key="1">
    <source>
        <dbReference type="SAM" id="MobiDB-lite"/>
    </source>
</evidence>
<feature type="compositionally biased region" description="Acidic residues" evidence="1">
    <location>
        <begin position="174"/>
        <end position="188"/>
    </location>
</feature>
<dbReference type="OrthoDB" id="3644948at2759"/>
<gene>
    <name evidence="2" type="ORF">AC578_882</name>
</gene>
<keyword evidence="3" id="KW-1185">Reference proteome</keyword>
<organism evidence="2 3">
    <name type="scientific">Pseudocercospora eumusae</name>
    <dbReference type="NCBI Taxonomy" id="321146"/>
    <lineage>
        <taxon>Eukaryota</taxon>
        <taxon>Fungi</taxon>
        <taxon>Dikarya</taxon>
        <taxon>Ascomycota</taxon>
        <taxon>Pezizomycotina</taxon>
        <taxon>Dothideomycetes</taxon>
        <taxon>Dothideomycetidae</taxon>
        <taxon>Mycosphaerellales</taxon>
        <taxon>Mycosphaerellaceae</taxon>
        <taxon>Pseudocercospora</taxon>
    </lineage>
</organism>
<dbReference type="EMBL" id="LFZN01000150">
    <property type="protein sequence ID" value="KXS97200.1"/>
    <property type="molecule type" value="Genomic_DNA"/>
</dbReference>
<evidence type="ECO:0000313" key="2">
    <source>
        <dbReference type="EMBL" id="KXS97200.1"/>
    </source>
</evidence>
<evidence type="ECO:0000313" key="3">
    <source>
        <dbReference type="Proteomes" id="UP000070133"/>
    </source>
</evidence>
<dbReference type="Proteomes" id="UP000070133">
    <property type="component" value="Unassembled WGS sequence"/>
</dbReference>
<sequence length="188" mass="21497">MANTSRKEAKNQKQEDATKHQKTENDSGPKKRHCWQPDELRALYLLYEYFGLNCSGPRNDTTDEVTRLMDELFDIDSSKKGSKTYLYRSTYRERNQSQKGSKWDDIIRGPNEHNKNLYDEDDLDPFREVKQRIEHAAEELGITLRGDDTKGPFAYSVAEALNAAIEAVETPPSSEDEDEAESGGEAEE</sequence>
<dbReference type="AlphaFoldDB" id="A0A139H3Y9"/>
<reference evidence="2 3" key="1">
    <citation type="submission" date="2015-07" db="EMBL/GenBank/DDBJ databases">
        <title>Comparative genomics of the Sigatoka disease complex on banana suggests a link between parallel evolutionary changes in Pseudocercospora fijiensis and Pseudocercospora eumusae and increased virulence on the banana host.</title>
        <authorList>
            <person name="Chang T.-C."/>
            <person name="Salvucci A."/>
            <person name="Crous P.W."/>
            <person name="Stergiopoulos I."/>
        </authorList>
    </citation>
    <scope>NUCLEOTIDE SEQUENCE [LARGE SCALE GENOMIC DNA]</scope>
    <source>
        <strain evidence="2 3">CBS 114824</strain>
    </source>
</reference>
<protein>
    <submittedName>
        <fullName evidence="2">Uncharacterized protein</fullName>
    </submittedName>
</protein>
<feature type="region of interest" description="Disordered" evidence="1">
    <location>
        <begin position="166"/>
        <end position="188"/>
    </location>
</feature>
<proteinExistence type="predicted"/>
<accession>A0A139H3Y9</accession>
<name>A0A139H3Y9_9PEZI</name>
<comment type="caution">
    <text evidence="2">The sequence shown here is derived from an EMBL/GenBank/DDBJ whole genome shotgun (WGS) entry which is preliminary data.</text>
</comment>